<dbReference type="PROSITE" id="PS50109">
    <property type="entry name" value="HIS_KIN"/>
    <property type="match status" value="1"/>
</dbReference>
<feature type="transmembrane region" description="Helical" evidence="14">
    <location>
        <begin position="188"/>
        <end position="211"/>
    </location>
</feature>
<dbReference type="InterPro" id="IPR003594">
    <property type="entry name" value="HATPase_dom"/>
</dbReference>
<dbReference type="EMBL" id="CP114063">
    <property type="protein sequence ID" value="WAT24156.1"/>
    <property type="molecule type" value="Genomic_DNA"/>
</dbReference>
<keyword evidence="13 14" id="KW-0472">Membrane</keyword>
<dbReference type="PRINTS" id="PR00344">
    <property type="entry name" value="BCTRLSENSOR"/>
</dbReference>
<comment type="subcellular location">
    <subcellularLocation>
        <location evidence="2">Cell membrane</location>
        <topology evidence="2">Multi-pass membrane protein</topology>
    </subcellularLocation>
</comment>
<feature type="domain" description="Histidine kinase" evidence="15">
    <location>
        <begin position="391"/>
        <end position="614"/>
    </location>
</feature>
<dbReference type="GO" id="GO:0005886">
    <property type="term" value="C:plasma membrane"/>
    <property type="evidence" value="ECO:0007669"/>
    <property type="project" value="UniProtKB-SubCell"/>
</dbReference>
<dbReference type="SUPFAM" id="SSF103190">
    <property type="entry name" value="Sensory domain-like"/>
    <property type="match status" value="1"/>
</dbReference>
<dbReference type="GO" id="GO:0000155">
    <property type="term" value="F:phosphorelay sensor kinase activity"/>
    <property type="evidence" value="ECO:0007669"/>
    <property type="project" value="InterPro"/>
</dbReference>
<dbReference type="AlphaFoldDB" id="A0AA47G8V2"/>
<reference evidence="18" key="1">
    <citation type="submission" date="2022-12" db="EMBL/GenBank/DDBJ databases">
        <title>Whole genome sequence analysis of a duck derived balloon bacteium Aerococcus urinaeequi henan2020.</title>
        <authorList>
            <person name="Zhang H."/>
            <person name="Qiao H.X."/>
            <person name="Bian C.Z."/>
            <person name="Shu J.C."/>
        </authorList>
    </citation>
    <scope>NUCLEOTIDE SEQUENCE</scope>
    <source>
        <strain evidence="18">2020-HN-1</strain>
    </source>
</reference>
<dbReference type="NCBIfam" id="NF033092">
    <property type="entry name" value="HK_WalK"/>
    <property type="match status" value="1"/>
</dbReference>
<evidence type="ECO:0000256" key="2">
    <source>
        <dbReference type="ARBA" id="ARBA00004651"/>
    </source>
</evidence>
<dbReference type="Gene3D" id="1.10.8.500">
    <property type="entry name" value="HAMP domain in histidine kinase"/>
    <property type="match status" value="1"/>
</dbReference>
<dbReference type="Pfam" id="PF02518">
    <property type="entry name" value="HATPase_c"/>
    <property type="match status" value="1"/>
</dbReference>
<evidence type="ECO:0000256" key="3">
    <source>
        <dbReference type="ARBA" id="ARBA00012438"/>
    </source>
</evidence>
<accession>A0AA47G8V2</accession>
<name>A0AA47G8V2_9LACT</name>
<dbReference type="SMART" id="SM00091">
    <property type="entry name" value="PAS"/>
    <property type="match status" value="1"/>
</dbReference>
<evidence type="ECO:0000256" key="7">
    <source>
        <dbReference type="ARBA" id="ARBA00022692"/>
    </source>
</evidence>
<dbReference type="Pfam" id="PF00512">
    <property type="entry name" value="HisKA"/>
    <property type="match status" value="1"/>
</dbReference>
<keyword evidence="12" id="KW-0902">Two-component regulatory system</keyword>
<dbReference type="SMART" id="SM00304">
    <property type="entry name" value="HAMP"/>
    <property type="match status" value="1"/>
</dbReference>
<dbReference type="SMART" id="SM00388">
    <property type="entry name" value="HisKA"/>
    <property type="match status" value="1"/>
</dbReference>
<dbReference type="InterPro" id="IPR036890">
    <property type="entry name" value="HATPase_C_sf"/>
</dbReference>
<keyword evidence="4" id="KW-1003">Cell membrane</keyword>
<dbReference type="GO" id="GO:0016036">
    <property type="term" value="P:cellular response to phosphate starvation"/>
    <property type="evidence" value="ECO:0007669"/>
    <property type="project" value="TreeGrafter"/>
</dbReference>
<dbReference type="InterPro" id="IPR003660">
    <property type="entry name" value="HAMP_dom"/>
</dbReference>
<evidence type="ECO:0000259" key="16">
    <source>
        <dbReference type="PROSITE" id="PS50112"/>
    </source>
</evidence>
<dbReference type="InterPro" id="IPR057640">
    <property type="entry name" value="Cache_WalK"/>
</dbReference>
<dbReference type="Gene3D" id="1.10.287.130">
    <property type="match status" value="1"/>
</dbReference>
<dbReference type="CDD" id="cd00075">
    <property type="entry name" value="HATPase"/>
    <property type="match status" value="1"/>
</dbReference>
<dbReference type="PANTHER" id="PTHR45453">
    <property type="entry name" value="PHOSPHATE REGULON SENSOR PROTEIN PHOR"/>
    <property type="match status" value="1"/>
</dbReference>
<feature type="domain" description="PAS" evidence="16">
    <location>
        <begin position="269"/>
        <end position="334"/>
    </location>
</feature>
<keyword evidence="8" id="KW-0547">Nucleotide-binding</keyword>
<dbReference type="InterPro" id="IPR036097">
    <property type="entry name" value="HisK_dim/P_sf"/>
</dbReference>
<dbReference type="FunFam" id="3.30.565.10:FF:000006">
    <property type="entry name" value="Sensor histidine kinase WalK"/>
    <property type="match status" value="1"/>
</dbReference>
<gene>
    <name evidence="18" type="primary">walK</name>
    <name evidence="18" type="ORF">OZ415_07820</name>
</gene>
<dbReference type="InterPro" id="IPR005467">
    <property type="entry name" value="His_kinase_dom"/>
</dbReference>
<keyword evidence="5" id="KW-0597">Phosphoprotein</keyword>
<dbReference type="InterPro" id="IPR000014">
    <property type="entry name" value="PAS"/>
</dbReference>
<feature type="transmembrane region" description="Helical" evidence="14">
    <location>
        <begin position="155"/>
        <end position="176"/>
    </location>
</feature>
<keyword evidence="6 18" id="KW-0808">Transferase</keyword>
<dbReference type="InterPro" id="IPR050351">
    <property type="entry name" value="BphY/WalK/GraS-like"/>
</dbReference>
<dbReference type="CDD" id="cd06225">
    <property type="entry name" value="HAMP"/>
    <property type="match status" value="1"/>
</dbReference>
<evidence type="ECO:0000259" key="15">
    <source>
        <dbReference type="PROSITE" id="PS50109"/>
    </source>
</evidence>
<dbReference type="EC" id="2.7.13.3" evidence="3"/>
<dbReference type="Pfam" id="PF00672">
    <property type="entry name" value="HAMP"/>
    <property type="match status" value="1"/>
</dbReference>
<dbReference type="Proteomes" id="UP001164714">
    <property type="component" value="Chromosome"/>
</dbReference>
<dbReference type="GO" id="GO:0006355">
    <property type="term" value="P:regulation of DNA-templated transcription"/>
    <property type="evidence" value="ECO:0007669"/>
    <property type="project" value="InterPro"/>
</dbReference>
<comment type="catalytic activity">
    <reaction evidence="1">
        <text>ATP + protein L-histidine = ADP + protein N-phospho-L-histidine.</text>
        <dbReference type="EC" id="2.7.13.3"/>
    </reaction>
</comment>
<dbReference type="InterPro" id="IPR003661">
    <property type="entry name" value="HisK_dim/P_dom"/>
</dbReference>
<dbReference type="SMART" id="SM00387">
    <property type="entry name" value="HATPase_c"/>
    <property type="match status" value="1"/>
</dbReference>
<dbReference type="InterPro" id="IPR013767">
    <property type="entry name" value="PAS_fold"/>
</dbReference>
<dbReference type="CDD" id="cd00130">
    <property type="entry name" value="PAS"/>
    <property type="match status" value="1"/>
</dbReference>
<feature type="transmembrane region" description="Helical" evidence="14">
    <location>
        <begin position="20"/>
        <end position="40"/>
    </location>
</feature>
<dbReference type="InterPro" id="IPR004358">
    <property type="entry name" value="Sig_transdc_His_kin-like_C"/>
</dbReference>
<evidence type="ECO:0000256" key="12">
    <source>
        <dbReference type="ARBA" id="ARBA00023012"/>
    </source>
</evidence>
<protein>
    <recommendedName>
        <fullName evidence="3">histidine kinase</fullName>
        <ecNumber evidence="3">2.7.13.3</ecNumber>
    </recommendedName>
</protein>
<dbReference type="GO" id="GO:0005524">
    <property type="term" value="F:ATP binding"/>
    <property type="evidence" value="ECO:0007669"/>
    <property type="project" value="UniProtKB-KW"/>
</dbReference>
<dbReference type="SUPFAM" id="SSF47384">
    <property type="entry name" value="Homodimeric domain of signal transducing histidine kinase"/>
    <property type="match status" value="1"/>
</dbReference>
<dbReference type="SUPFAM" id="SSF55785">
    <property type="entry name" value="PYP-like sensor domain (PAS domain)"/>
    <property type="match status" value="1"/>
</dbReference>
<dbReference type="PROSITE" id="PS50112">
    <property type="entry name" value="PAS"/>
    <property type="match status" value="1"/>
</dbReference>
<dbReference type="PROSITE" id="PS50885">
    <property type="entry name" value="HAMP"/>
    <property type="match status" value="1"/>
</dbReference>
<evidence type="ECO:0000256" key="1">
    <source>
        <dbReference type="ARBA" id="ARBA00000085"/>
    </source>
</evidence>
<dbReference type="FunFam" id="1.10.287.130:FF:000001">
    <property type="entry name" value="Two-component sensor histidine kinase"/>
    <property type="match status" value="1"/>
</dbReference>
<dbReference type="NCBIfam" id="TIGR00229">
    <property type="entry name" value="sensory_box"/>
    <property type="match status" value="1"/>
</dbReference>
<dbReference type="Pfam" id="PF00989">
    <property type="entry name" value="PAS"/>
    <property type="match status" value="1"/>
</dbReference>
<dbReference type="InterPro" id="IPR049814">
    <property type="entry name" value="Resp_reg_WalK"/>
</dbReference>
<evidence type="ECO:0000313" key="19">
    <source>
        <dbReference type="Proteomes" id="UP001164714"/>
    </source>
</evidence>
<sequence>MPKTRKKSGIPFFKSIHFKIPVIFILTLLISLQIVGAYFIRSLETEMLTSFDDQLTSQTTFIIDNIQSVMEDEDLNEDEKETQVNSILRRFNNGSVLEIQLFDSNGFLLATSNPTSQAYIGQRTVDEDIEETLYTGIRSETSGYDSNQEIRIKKFVTPIFSTASSGAMIGILNVSANLETIYSQIQNIMSLFLIASGISLVFTTGLAMLISSQIINPLQKMRDQTKQIAEGNYSTTLDINSEDEIGQLAESINYLSVRVGDAQDLTEAERQRLDSVLRHMTDGVIATDRRGKITIINDRSLNILNKTQEEVIGESIIEALDLSDRFSFRELFDQHESILLNYANDEGETIIRAEYSVIQRESGFISGLVWVLTDITEHEKIERDRKQFVSNISHELRTPLTSVRSYSEALVDGAIKDEKVAVEFLNVIQTETDRMIRMISDLLHLSRMDAKQQVINRELIIFKDLVNHILDRFDMMLQSEDYEGKNYIIKRELMEEEVWVEIDQDKLIQVIDNIMNNAIKYSPDGGTIYVRLMSTHNQLVLSIQDQGLGIPQESIPHLFDRFYRVDKARSRAQGGSGLGLSIAKEEIELHNGTIWVNSIENKGTTFFISLPFEEFDSDDWAGEDEWADEE</sequence>
<dbReference type="RefSeq" id="WP_059134872.1">
    <property type="nucleotide sequence ID" value="NZ_CP114063.1"/>
</dbReference>
<evidence type="ECO:0000256" key="6">
    <source>
        <dbReference type="ARBA" id="ARBA00022679"/>
    </source>
</evidence>
<organism evidence="18 19">
    <name type="scientific">Aerococcus urinaeequi</name>
    <dbReference type="NCBI Taxonomy" id="51665"/>
    <lineage>
        <taxon>Bacteria</taxon>
        <taxon>Bacillati</taxon>
        <taxon>Bacillota</taxon>
        <taxon>Bacilli</taxon>
        <taxon>Lactobacillales</taxon>
        <taxon>Aerococcaceae</taxon>
        <taxon>Aerococcus</taxon>
    </lineage>
</organism>
<dbReference type="GO" id="GO:0004721">
    <property type="term" value="F:phosphoprotein phosphatase activity"/>
    <property type="evidence" value="ECO:0007669"/>
    <property type="project" value="TreeGrafter"/>
</dbReference>
<dbReference type="InterPro" id="IPR029151">
    <property type="entry name" value="Sensor-like_sf"/>
</dbReference>
<keyword evidence="7 14" id="KW-0812">Transmembrane</keyword>
<keyword evidence="9 18" id="KW-0418">Kinase</keyword>
<feature type="domain" description="HAMP" evidence="17">
    <location>
        <begin position="212"/>
        <end position="264"/>
    </location>
</feature>
<dbReference type="InterPro" id="IPR035965">
    <property type="entry name" value="PAS-like_dom_sf"/>
</dbReference>
<evidence type="ECO:0000256" key="9">
    <source>
        <dbReference type="ARBA" id="ARBA00022777"/>
    </source>
</evidence>
<evidence type="ECO:0000256" key="13">
    <source>
        <dbReference type="ARBA" id="ARBA00023136"/>
    </source>
</evidence>
<dbReference type="Pfam" id="PF23846">
    <property type="entry name" value="Cache_WalK"/>
    <property type="match status" value="1"/>
</dbReference>
<dbReference type="Gene3D" id="3.30.450.20">
    <property type="entry name" value="PAS domain"/>
    <property type="match status" value="2"/>
</dbReference>
<dbReference type="CDD" id="cd00082">
    <property type="entry name" value="HisKA"/>
    <property type="match status" value="1"/>
</dbReference>
<dbReference type="SUPFAM" id="SSF158472">
    <property type="entry name" value="HAMP domain-like"/>
    <property type="match status" value="1"/>
</dbReference>
<dbReference type="SUPFAM" id="SSF55874">
    <property type="entry name" value="ATPase domain of HSP90 chaperone/DNA topoisomerase II/histidine kinase"/>
    <property type="match status" value="1"/>
</dbReference>
<evidence type="ECO:0000256" key="8">
    <source>
        <dbReference type="ARBA" id="ARBA00022741"/>
    </source>
</evidence>
<evidence type="ECO:0000313" key="18">
    <source>
        <dbReference type="EMBL" id="WAT24156.1"/>
    </source>
</evidence>
<proteinExistence type="predicted"/>
<evidence type="ECO:0000256" key="5">
    <source>
        <dbReference type="ARBA" id="ARBA00022553"/>
    </source>
</evidence>
<evidence type="ECO:0000259" key="17">
    <source>
        <dbReference type="PROSITE" id="PS50885"/>
    </source>
</evidence>
<keyword evidence="11 14" id="KW-1133">Transmembrane helix</keyword>
<dbReference type="Gene3D" id="3.30.565.10">
    <property type="entry name" value="Histidine kinase-like ATPase, C-terminal domain"/>
    <property type="match status" value="1"/>
</dbReference>
<keyword evidence="10" id="KW-0067">ATP-binding</keyword>
<evidence type="ECO:0000256" key="14">
    <source>
        <dbReference type="SAM" id="Phobius"/>
    </source>
</evidence>
<dbReference type="PANTHER" id="PTHR45453:SF1">
    <property type="entry name" value="PHOSPHATE REGULON SENSOR PROTEIN PHOR"/>
    <property type="match status" value="1"/>
</dbReference>
<evidence type="ECO:0000256" key="11">
    <source>
        <dbReference type="ARBA" id="ARBA00022989"/>
    </source>
</evidence>
<evidence type="ECO:0000256" key="4">
    <source>
        <dbReference type="ARBA" id="ARBA00022475"/>
    </source>
</evidence>
<evidence type="ECO:0000256" key="10">
    <source>
        <dbReference type="ARBA" id="ARBA00022840"/>
    </source>
</evidence>